<feature type="region of interest" description="Disordered" evidence="1">
    <location>
        <begin position="39"/>
        <end position="65"/>
    </location>
</feature>
<dbReference type="EMBL" id="ML120368">
    <property type="protein sequence ID" value="RPB02253.1"/>
    <property type="molecule type" value="Genomic_DNA"/>
</dbReference>
<name>A0A3N4JV53_9PEZI</name>
<dbReference type="Proteomes" id="UP000276215">
    <property type="component" value="Unassembled WGS sequence"/>
</dbReference>
<keyword evidence="3" id="KW-1185">Reference proteome</keyword>
<proteinExistence type="predicted"/>
<dbReference type="AlphaFoldDB" id="A0A3N4JV53"/>
<organism evidence="2 3">
    <name type="scientific">Choiromyces venosus 120613-1</name>
    <dbReference type="NCBI Taxonomy" id="1336337"/>
    <lineage>
        <taxon>Eukaryota</taxon>
        <taxon>Fungi</taxon>
        <taxon>Dikarya</taxon>
        <taxon>Ascomycota</taxon>
        <taxon>Pezizomycotina</taxon>
        <taxon>Pezizomycetes</taxon>
        <taxon>Pezizales</taxon>
        <taxon>Tuberaceae</taxon>
        <taxon>Choiromyces</taxon>
    </lineage>
</organism>
<evidence type="ECO:0000313" key="3">
    <source>
        <dbReference type="Proteomes" id="UP000276215"/>
    </source>
</evidence>
<evidence type="ECO:0000313" key="2">
    <source>
        <dbReference type="EMBL" id="RPB02253.1"/>
    </source>
</evidence>
<reference evidence="2 3" key="1">
    <citation type="journal article" date="2018" name="Nat. Ecol. Evol.">
        <title>Pezizomycetes genomes reveal the molecular basis of ectomycorrhizal truffle lifestyle.</title>
        <authorList>
            <person name="Murat C."/>
            <person name="Payen T."/>
            <person name="Noel B."/>
            <person name="Kuo A."/>
            <person name="Morin E."/>
            <person name="Chen J."/>
            <person name="Kohler A."/>
            <person name="Krizsan K."/>
            <person name="Balestrini R."/>
            <person name="Da Silva C."/>
            <person name="Montanini B."/>
            <person name="Hainaut M."/>
            <person name="Levati E."/>
            <person name="Barry K.W."/>
            <person name="Belfiori B."/>
            <person name="Cichocki N."/>
            <person name="Clum A."/>
            <person name="Dockter R.B."/>
            <person name="Fauchery L."/>
            <person name="Guy J."/>
            <person name="Iotti M."/>
            <person name="Le Tacon F."/>
            <person name="Lindquist E.A."/>
            <person name="Lipzen A."/>
            <person name="Malagnac F."/>
            <person name="Mello A."/>
            <person name="Molinier V."/>
            <person name="Miyauchi S."/>
            <person name="Poulain J."/>
            <person name="Riccioni C."/>
            <person name="Rubini A."/>
            <person name="Sitrit Y."/>
            <person name="Splivallo R."/>
            <person name="Traeger S."/>
            <person name="Wang M."/>
            <person name="Zifcakova L."/>
            <person name="Wipf D."/>
            <person name="Zambonelli A."/>
            <person name="Paolocci F."/>
            <person name="Nowrousian M."/>
            <person name="Ottonello S."/>
            <person name="Baldrian P."/>
            <person name="Spatafora J.W."/>
            <person name="Henrissat B."/>
            <person name="Nagy L.G."/>
            <person name="Aury J.M."/>
            <person name="Wincker P."/>
            <person name="Grigoriev I.V."/>
            <person name="Bonfante P."/>
            <person name="Martin F.M."/>
        </authorList>
    </citation>
    <scope>NUCLEOTIDE SEQUENCE [LARGE SCALE GENOMIC DNA]</scope>
    <source>
        <strain evidence="2 3">120613-1</strain>
    </source>
</reference>
<accession>A0A3N4JV53</accession>
<sequence>MKPHSLRTPSTAAYSTLHYRYSKHNKLCYTPLSPITSHPTPLTSTVNKSVSQSGPRMKSDNTTQHNLTHACTVL</sequence>
<protein>
    <submittedName>
        <fullName evidence="2">Uncharacterized protein</fullName>
    </submittedName>
</protein>
<gene>
    <name evidence="2" type="ORF">L873DRAFT_1802182</name>
</gene>
<evidence type="ECO:0000256" key="1">
    <source>
        <dbReference type="SAM" id="MobiDB-lite"/>
    </source>
</evidence>